<dbReference type="PANTHER" id="PTHR12992">
    <property type="entry name" value="NUDIX HYDROLASE"/>
    <property type="match status" value="1"/>
</dbReference>
<accession>A0ABY7U4Q7</accession>
<protein>
    <submittedName>
        <fullName evidence="8">NUDIX hydrolase</fullName>
    </submittedName>
</protein>
<evidence type="ECO:0000256" key="6">
    <source>
        <dbReference type="ARBA" id="ARBA00023211"/>
    </source>
</evidence>
<name>A0ABY7U4Q7_9CORY</name>
<keyword evidence="6" id="KW-0464">Manganese</keyword>
<reference evidence="8 9" key="1">
    <citation type="submission" date="2020-10" db="EMBL/GenBank/DDBJ databases">
        <title>Complete genome sequence of Corynebacterium massiliense DSM 45435, type strain of Corynebacterium massiliense.</title>
        <authorList>
            <person name="Busche T."/>
            <person name="Kalinowski J."/>
            <person name="Ruckert C."/>
        </authorList>
    </citation>
    <scope>NUCLEOTIDE SEQUENCE [LARGE SCALE GENOMIC DNA]</scope>
    <source>
        <strain evidence="8 9">DSM 45435</strain>
    </source>
</reference>
<evidence type="ECO:0000256" key="2">
    <source>
        <dbReference type="ARBA" id="ARBA00001946"/>
    </source>
</evidence>
<keyword evidence="5" id="KW-0460">Magnesium</keyword>
<comment type="cofactor">
    <cofactor evidence="1">
        <name>Mn(2+)</name>
        <dbReference type="ChEBI" id="CHEBI:29035"/>
    </cofactor>
</comment>
<dbReference type="PROSITE" id="PS51462">
    <property type="entry name" value="NUDIX"/>
    <property type="match status" value="1"/>
</dbReference>
<evidence type="ECO:0000256" key="5">
    <source>
        <dbReference type="ARBA" id="ARBA00022842"/>
    </source>
</evidence>
<evidence type="ECO:0000259" key="7">
    <source>
        <dbReference type="PROSITE" id="PS51462"/>
    </source>
</evidence>
<dbReference type="Gene3D" id="3.90.79.10">
    <property type="entry name" value="Nucleoside Triphosphate Pyrophosphohydrolase"/>
    <property type="match status" value="1"/>
</dbReference>
<comment type="cofactor">
    <cofactor evidence="2">
        <name>Mg(2+)</name>
        <dbReference type="ChEBI" id="CHEBI:18420"/>
    </cofactor>
</comment>
<evidence type="ECO:0000256" key="3">
    <source>
        <dbReference type="ARBA" id="ARBA00022723"/>
    </source>
</evidence>
<dbReference type="InterPro" id="IPR045121">
    <property type="entry name" value="CoAse"/>
</dbReference>
<dbReference type="CDD" id="cd03426">
    <property type="entry name" value="NUDIX_CoAse_Nudt7"/>
    <property type="match status" value="1"/>
</dbReference>
<dbReference type="Pfam" id="PF00293">
    <property type="entry name" value="NUDIX"/>
    <property type="match status" value="1"/>
</dbReference>
<organism evidence="8 9">
    <name type="scientific">Corynebacterium massiliense DSM 45435</name>
    <dbReference type="NCBI Taxonomy" id="1121364"/>
    <lineage>
        <taxon>Bacteria</taxon>
        <taxon>Bacillati</taxon>
        <taxon>Actinomycetota</taxon>
        <taxon>Actinomycetes</taxon>
        <taxon>Mycobacteriales</taxon>
        <taxon>Corynebacteriaceae</taxon>
        <taxon>Corynebacterium</taxon>
    </lineage>
</organism>
<keyword evidence="3" id="KW-0479">Metal-binding</keyword>
<dbReference type="SUPFAM" id="SSF55811">
    <property type="entry name" value="Nudix"/>
    <property type="match status" value="1"/>
</dbReference>
<feature type="domain" description="Nudix hydrolase" evidence="7">
    <location>
        <begin position="41"/>
        <end position="185"/>
    </location>
</feature>
<evidence type="ECO:0000313" key="9">
    <source>
        <dbReference type="Proteomes" id="UP001220064"/>
    </source>
</evidence>
<dbReference type="InterPro" id="IPR000086">
    <property type="entry name" value="NUDIX_hydrolase_dom"/>
</dbReference>
<dbReference type="GO" id="GO:0016787">
    <property type="term" value="F:hydrolase activity"/>
    <property type="evidence" value="ECO:0007669"/>
    <property type="project" value="UniProtKB-KW"/>
</dbReference>
<dbReference type="PANTHER" id="PTHR12992:SF11">
    <property type="entry name" value="MITOCHONDRIAL COENZYME A DIPHOSPHATASE NUDT8"/>
    <property type="match status" value="1"/>
</dbReference>
<evidence type="ECO:0000256" key="4">
    <source>
        <dbReference type="ARBA" id="ARBA00022801"/>
    </source>
</evidence>
<sequence>MFHPPWEDAPGTNVTLRPTAAPAWLRPALRAGDAVDPSRRVNGAATSAVLVVVTGHTLADAAVILTHRSPSLRSHSGQIAFPGGHVEPSDRGPVDTALREAWEEIGLNRAQVTPLAVWPAISVRSKKKAVVPVLAHWAAPSPDNFGVASPAETDHVFSVPISHLADPANRLRVHARGWVGPAFAVERYVVWGFTASVLDALLDAARWAKPWGMDEPVDLYDTLKQSRNRERMD</sequence>
<keyword evidence="9" id="KW-1185">Reference proteome</keyword>
<dbReference type="Proteomes" id="UP001220064">
    <property type="component" value="Chromosome"/>
</dbReference>
<evidence type="ECO:0000313" key="8">
    <source>
        <dbReference type="EMBL" id="WCZ31658.1"/>
    </source>
</evidence>
<keyword evidence="4 8" id="KW-0378">Hydrolase</keyword>
<gene>
    <name evidence="8" type="ORF">CMASS_00970</name>
</gene>
<dbReference type="EMBL" id="CP063189">
    <property type="protein sequence ID" value="WCZ31658.1"/>
    <property type="molecule type" value="Genomic_DNA"/>
</dbReference>
<evidence type="ECO:0000256" key="1">
    <source>
        <dbReference type="ARBA" id="ARBA00001936"/>
    </source>
</evidence>
<proteinExistence type="predicted"/>
<dbReference type="InterPro" id="IPR015797">
    <property type="entry name" value="NUDIX_hydrolase-like_dom_sf"/>
</dbReference>